<organism evidence="3 4">
    <name type="scientific">Ramazzottius varieornatus</name>
    <name type="common">Water bear</name>
    <name type="synonym">Tardigrade</name>
    <dbReference type="NCBI Taxonomy" id="947166"/>
    <lineage>
        <taxon>Eukaryota</taxon>
        <taxon>Metazoa</taxon>
        <taxon>Ecdysozoa</taxon>
        <taxon>Tardigrada</taxon>
        <taxon>Eutardigrada</taxon>
        <taxon>Parachela</taxon>
        <taxon>Hypsibioidea</taxon>
        <taxon>Ramazzottiidae</taxon>
        <taxon>Ramazzottius</taxon>
    </lineage>
</organism>
<dbReference type="InterPro" id="IPR037185">
    <property type="entry name" value="EmrE-like"/>
</dbReference>
<dbReference type="PANTHER" id="PTHR19346">
    <property type="entry name" value="SUGAR PHOSPHATE TRANSPORTER DOMAIN-CONTAINING PROTEIN"/>
    <property type="match status" value="1"/>
</dbReference>
<dbReference type="PANTHER" id="PTHR19346:SF4">
    <property type="entry name" value="SUGAR PHOSPHATE TRANSPORTER DOMAIN-CONTAINING PROTEIN"/>
    <property type="match status" value="1"/>
</dbReference>
<feature type="domain" description="EamA" evidence="2">
    <location>
        <begin position="49"/>
        <end position="205"/>
    </location>
</feature>
<accession>A0A1D1VFQ8</accession>
<keyword evidence="1" id="KW-0812">Transmembrane</keyword>
<sequence length="440" mass="49932">MDYNYSYFALLPNLPTDSPSVDELNKLANVPHRRPKQPEGWWTKRLAYGLLFSATLALTAAAATQVVQETLAQKNFNAAFLLIWFSTTWLIMCYPIYFLLIWINGKLHNKDHRPAARAAWKIYGSENFNVLTTLFRTGCFTVIWTATLYCYCFALRILSATDVSALLSSAPAFVFFFSWTILHERFEGTKLFASIFSLAGIIIMSYVDGFLWDNPSLTGVLLGVGTSVGSAMYQVIFKRLICDANYGQISLLLSGIGVFNLVFLWPVALALYLTKVEHWEWDQIPWHWVCGSTALQFATNVLLNYGMDLTHTVFITLGIALALPLNGLVDHFVRHVVFRPIEITGFILISVGFCLALLPINWTQWVRKHLPCPSLRKDPDEEALKNHYVHTPRDLLRKHYQSTVNFYTPLLYMTMILFCVHLTSLLAGMSMAAAKKKQQA</sequence>
<dbReference type="InterPro" id="IPR026505">
    <property type="entry name" value="Solute_c_fam_35_mem_F3/F4"/>
</dbReference>
<feature type="transmembrane region" description="Helical" evidence="1">
    <location>
        <begin position="410"/>
        <end position="434"/>
    </location>
</feature>
<evidence type="ECO:0000256" key="1">
    <source>
        <dbReference type="SAM" id="Phobius"/>
    </source>
</evidence>
<gene>
    <name evidence="3" type="primary">RvY_10593-1</name>
    <name evidence="3" type="synonym">RvY_10593.1</name>
    <name evidence="3" type="ORF">RvY_10593</name>
</gene>
<dbReference type="SUPFAM" id="SSF103481">
    <property type="entry name" value="Multidrug resistance efflux transporter EmrE"/>
    <property type="match status" value="1"/>
</dbReference>
<dbReference type="GO" id="GO:0016020">
    <property type="term" value="C:membrane"/>
    <property type="evidence" value="ECO:0007669"/>
    <property type="project" value="InterPro"/>
</dbReference>
<evidence type="ECO:0000313" key="4">
    <source>
        <dbReference type="Proteomes" id="UP000186922"/>
    </source>
</evidence>
<comment type="caution">
    <text evidence="3">The sequence shown here is derived from an EMBL/GenBank/DDBJ whole genome shotgun (WGS) entry which is preliminary data.</text>
</comment>
<feature type="transmembrane region" description="Helical" evidence="1">
    <location>
        <begin position="134"/>
        <end position="157"/>
    </location>
</feature>
<dbReference type="InterPro" id="IPR000620">
    <property type="entry name" value="EamA_dom"/>
</dbReference>
<dbReference type="Pfam" id="PF00892">
    <property type="entry name" value="EamA"/>
    <property type="match status" value="1"/>
</dbReference>
<evidence type="ECO:0000313" key="3">
    <source>
        <dbReference type="EMBL" id="GAU99625.1"/>
    </source>
</evidence>
<name>A0A1D1VFQ8_RAMVA</name>
<feature type="transmembrane region" description="Helical" evidence="1">
    <location>
        <begin position="309"/>
        <end position="329"/>
    </location>
</feature>
<keyword evidence="1" id="KW-1133">Transmembrane helix</keyword>
<dbReference type="OrthoDB" id="10062838at2759"/>
<dbReference type="Gene3D" id="1.10.3730.20">
    <property type="match status" value="1"/>
</dbReference>
<dbReference type="AlphaFoldDB" id="A0A1D1VFQ8"/>
<feature type="transmembrane region" description="Helical" evidence="1">
    <location>
        <begin position="46"/>
        <end position="67"/>
    </location>
</feature>
<feature type="transmembrane region" description="Helical" evidence="1">
    <location>
        <begin position="217"/>
        <end position="237"/>
    </location>
</feature>
<dbReference type="Proteomes" id="UP000186922">
    <property type="component" value="Unassembled WGS sequence"/>
</dbReference>
<feature type="transmembrane region" description="Helical" evidence="1">
    <location>
        <begin position="79"/>
        <end position="103"/>
    </location>
</feature>
<proteinExistence type="predicted"/>
<reference evidence="3 4" key="1">
    <citation type="journal article" date="2016" name="Nat. Commun.">
        <title>Extremotolerant tardigrade genome and improved radiotolerance of human cultured cells by tardigrade-unique protein.</title>
        <authorList>
            <person name="Hashimoto T."/>
            <person name="Horikawa D.D."/>
            <person name="Saito Y."/>
            <person name="Kuwahara H."/>
            <person name="Kozuka-Hata H."/>
            <person name="Shin-I T."/>
            <person name="Minakuchi Y."/>
            <person name="Ohishi K."/>
            <person name="Motoyama A."/>
            <person name="Aizu T."/>
            <person name="Enomoto A."/>
            <person name="Kondo K."/>
            <person name="Tanaka S."/>
            <person name="Hara Y."/>
            <person name="Koshikawa S."/>
            <person name="Sagara H."/>
            <person name="Miura T."/>
            <person name="Yokobori S."/>
            <person name="Miyagawa K."/>
            <person name="Suzuki Y."/>
            <person name="Kubo T."/>
            <person name="Oyama M."/>
            <person name="Kohara Y."/>
            <person name="Fujiyama A."/>
            <person name="Arakawa K."/>
            <person name="Katayama T."/>
            <person name="Toyoda A."/>
            <person name="Kunieda T."/>
        </authorList>
    </citation>
    <scope>NUCLEOTIDE SEQUENCE [LARGE SCALE GENOMIC DNA]</scope>
    <source>
        <strain evidence="3 4">YOKOZUNA-1</strain>
    </source>
</reference>
<feature type="transmembrane region" description="Helical" evidence="1">
    <location>
        <begin position="249"/>
        <end position="273"/>
    </location>
</feature>
<evidence type="ECO:0000259" key="2">
    <source>
        <dbReference type="Pfam" id="PF00892"/>
    </source>
</evidence>
<dbReference type="EMBL" id="BDGG01000005">
    <property type="protein sequence ID" value="GAU99625.1"/>
    <property type="molecule type" value="Genomic_DNA"/>
</dbReference>
<protein>
    <recommendedName>
        <fullName evidence="2">EamA domain-containing protein</fullName>
    </recommendedName>
</protein>
<keyword evidence="1" id="KW-0472">Membrane</keyword>
<feature type="transmembrane region" description="Helical" evidence="1">
    <location>
        <begin position="163"/>
        <end position="182"/>
    </location>
</feature>
<keyword evidence="4" id="KW-1185">Reference proteome</keyword>
<feature type="transmembrane region" description="Helical" evidence="1">
    <location>
        <begin position="191"/>
        <end position="211"/>
    </location>
</feature>
<feature type="transmembrane region" description="Helical" evidence="1">
    <location>
        <begin position="341"/>
        <end position="360"/>
    </location>
</feature>